<reference evidence="9" key="1">
    <citation type="journal article" date="2019" name="Int. J. Syst. Evol. Microbiol.">
        <title>The Global Catalogue of Microorganisms (GCM) 10K type strain sequencing project: providing services to taxonomists for standard genome sequencing and annotation.</title>
        <authorList>
            <consortium name="The Broad Institute Genomics Platform"/>
            <consortium name="The Broad Institute Genome Sequencing Center for Infectious Disease"/>
            <person name="Wu L."/>
            <person name="Ma J."/>
        </authorList>
    </citation>
    <scope>NUCLEOTIDE SEQUENCE [LARGE SCALE GENOMIC DNA]</scope>
    <source>
        <strain evidence="9">KCTC 42107</strain>
    </source>
</reference>
<gene>
    <name evidence="8" type="ORF">ACFSR3_06220</name>
</gene>
<evidence type="ECO:0000256" key="4">
    <source>
        <dbReference type="SAM" id="SignalP"/>
    </source>
</evidence>
<dbReference type="Pfam" id="PF14509">
    <property type="entry name" value="GH97_C"/>
    <property type="match status" value="1"/>
</dbReference>
<evidence type="ECO:0000313" key="9">
    <source>
        <dbReference type="Proteomes" id="UP001597480"/>
    </source>
</evidence>
<feature type="chain" id="PRO_5045812252" evidence="4">
    <location>
        <begin position="21"/>
        <end position="666"/>
    </location>
</feature>
<comment type="caution">
    <text evidence="8">The sequence shown here is derived from an EMBL/GenBank/DDBJ whole genome shotgun (WGS) entry which is preliminary data.</text>
</comment>
<feature type="domain" description="Glycosyl-hydrolase 97 N-terminal" evidence="6">
    <location>
        <begin position="29"/>
        <end position="274"/>
    </location>
</feature>
<dbReference type="InterPro" id="IPR017853">
    <property type="entry name" value="GH"/>
</dbReference>
<dbReference type="InterPro" id="IPR014718">
    <property type="entry name" value="GH-type_carb-bd"/>
</dbReference>
<evidence type="ECO:0000256" key="2">
    <source>
        <dbReference type="ARBA" id="ARBA00011245"/>
    </source>
</evidence>
<keyword evidence="4" id="KW-0732">Signal</keyword>
<keyword evidence="8" id="KW-0378">Hydrolase</keyword>
<organism evidence="8 9">
    <name type="scientific">Flavobacterium suzhouense</name>
    <dbReference type="NCBI Taxonomy" id="1529638"/>
    <lineage>
        <taxon>Bacteria</taxon>
        <taxon>Pseudomonadati</taxon>
        <taxon>Bacteroidota</taxon>
        <taxon>Flavobacteriia</taxon>
        <taxon>Flavobacteriales</taxon>
        <taxon>Flavobacteriaceae</taxon>
        <taxon>Flavobacterium</taxon>
    </lineage>
</organism>
<evidence type="ECO:0000313" key="8">
    <source>
        <dbReference type="EMBL" id="MFD2601645.1"/>
    </source>
</evidence>
<name>A0ABW5NRT5_9FLAO</name>
<keyword evidence="9" id="KW-1185">Reference proteome</keyword>
<keyword evidence="3" id="KW-0106">Calcium</keyword>
<proteinExistence type="predicted"/>
<dbReference type="EMBL" id="JBHUMD010000007">
    <property type="protein sequence ID" value="MFD2601645.1"/>
    <property type="molecule type" value="Genomic_DNA"/>
</dbReference>
<dbReference type="Pfam" id="PF10566">
    <property type="entry name" value="Glyco_hydro_97"/>
    <property type="match status" value="1"/>
</dbReference>
<dbReference type="Gene3D" id="2.70.98.10">
    <property type="match status" value="1"/>
</dbReference>
<dbReference type="InterPro" id="IPR013785">
    <property type="entry name" value="Aldolase_TIM"/>
</dbReference>
<dbReference type="InterPro" id="IPR052720">
    <property type="entry name" value="Glycosyl_hydrolase_97"/>
</dbReference>
<dbReference type="InterPro" id="IPR019563">
    <property type="entry name" value="GH97_catalytic"/>
</dbReference>
<accession>A0ABW5NRT5</accession>
<dbReference type="PANTHER" id="PTHR35803">
    <property type="entry name" value="GLUCAN 1,4-ALPHA-GLUCOSIDASE SUSB-RELATED"/>
    <property type="match status" value="1"/>
</dbReference>
<protein>
    <submittedName>
        <fullName evidence="8">Glycoside hydrolase family 97 protein</fullName>
        <ecNumber evidence="8">3.2.1.-</ecNumber>
    </submittedName>
</protein>
<dbReference type="RefSeq" id="WP_379820196.1">
    <property type="nucleotide sequence ID" value="NZ_JBHUMD010000007.1"/>
</dbReference>
<dbReference type="SUPFAM" id="SSF51445">
    <property type="entry name" value="(Trans)glycosidases"/>
    <property type="match status" value="1"/>
</dbReference>
<feature type="signal peptide" evidence="4">
    <location>
        <begin position="1"/>
        <end position="20"/>
    </location>
</feature>
<feature type="domain" description="Glycosyl-hydrolase 97 C-terminal oligomerisation" evidence="7">
    <location>
        <begin position="563"/>
        <end position="664"/>
    </location>
</feature>
<sequence>MTIKKLILPALLVASLTGNAQAKKNNYELSSPGGKNTINFALVNNAPTYAVKHGKDEVITQSAMGFMLKNDDLTKNFEIADVKTSTHDDTWTQVWGEKKNIRNNYNELIVKLNSKDKNKRKLEIQFRAFDDGVAFRYVFPEQGVKDSIFVMDEATTFNLKEDGQAWWIPAYQENRYEYLFTKSAVSTLNKVHTPLTIENKNNVISFHEANLTDWPSMVMEHTTDANLKSDLVPWADGIKARYKGGFTSSWRTIQIGEKPGDLIESYLILNLNEPNKLKDLSYVHPFKYLGIWWGMHISKFTFWEGEKQGATTKHAEQYIDFTSKEGFKYLLIEGWNKGWTPAWYENKMHMFSFTKNADNFDLDKVVEYGNKKDVQIIGYHETGSNLINYLKEIDEGFALYKRLGIHNIKIGQVGSKLNMKEWHHGQFGVRYYRYVLEKAAQYGLAVNFHEPIKDTGERRTYPNMMAREGARGMEYNAWSEGNPPSHETILPFTRMLAGPMDFTPGVIDVEEKMGFNNRRVHTTAAKQLALYVVLYSPIQMLADLPENYEGKAELQFLKDVPTDWEDTKIIQGQIGKFVTTVRKDRNSGDWYLGSITNEDARNLNVQLSFLDPNAKYEAQIYADAPGTDMTHNPSAVAITTKVVTAKDKLTLMLPISGGTAVRFKKL</sequence>
<comment type="cofactor">
    <cofactor evidence="1">
        <name>Ca(2+)</name>
        <dbReference type="ChEBI" id="CHEBI:29108"/>
    </cofactor>
</comment>
<evidence type="ECO:0000256" key="3">
    <source>
        <dbReference type="ARBA" id="ARBA00022837"/>
    </source>
</evidence>
<evidence type="ECO:0000259" key="5">
    <source>
        <dbReference type="Pfam" id="PF10566"/>
    </source>
</evidence>
<dbReference type="GO" id="GO:0016798">
    <property type="term" value="F:hydrolase activity, acting on glycosyl bonds"/>
    <property type="evidence" value="ECO:0007669"/>
    <property type="project" value="UniProtKB-KW"/>
</dbReference>
<dbReference type="Proteomes" id="UP001597480">
    <property type="component" value="Unassembled WGS sequence"/>
</dbReference>
<dbReference type="EC" id="3.2.1.-" evidence="8"/>
<evidence type="ECO:0000259" key="6">
    <source>
        <dbReference type="Pfam" id="PF14508"/>
    </source>
</evidence>
<feature type="domain" description="Glycosyl-hydrolase 97 catalytic" evidence="5">
    <location>
        <begin position="292"/>
        <end position="470"/>
    </location>
</feature>
<dbReference type="InterPro" id="IPR029486">
    <property type="entry name" value="GH97_N"/>
</dbReference>
<dbReference type="InterPro" id="IPR029483">
    <property type="entry name" value="GH97_C"/>
</dbReference>
<dbReference type="Gene3D" id="3.20.20.70">
    <property type="entry name" value="Aldolase class I"/>
    <property type="match status" value="1"/>
</dbReference>
<keyword evidence="8" id="KW-0326">Glycosidase</keyword>
<evidence type="ECO:0000256" key="1">
    <source>
        <dbReference type="ARBA" id="ARBA00001913"/>
    </source>
</evidence>
<comment type="subunit">
    <text evidence="2">Monomer.</text>
</comment>
<dbReference type="PANTHER" id="PTHR35803:SF1">
    <property type="entry name" value="GLUCAN 1,4-ALPHA-GLUCOSIDASE SUSB"/>
    <property type="match status" value="1"/>
</dbReference>
<evidence type="ECO:0000259" key="7">
    <source>
        <dbReference type="Pfam" id="PF14509"/>
    </source>
</evidence>
<dbReference type="Pfam" id="PF14508">
    <property type="entry name" value="GH97_N"/>
    <property type="match status" value="1"/>
</dbReference>